<reference evidence="1 2" key="1">
    <citation type="submission" date="2011-03" db="EMBL/GenBank/DDBJ databases">
        <authorList>
            <person name="Weinstock G."/>
            <person name="Sodergren E."/>
            <person name="Clifton S."/>
            <person name="Fulton L."/>
            <person name="Fulton B."/>
            <person name="Courtney L."/>
            <person name="Fronick C."/>
            <person name="Harrison M."/>
            <person name="Strong C."/>
            <person name="Farmer C."/>
            <person name="Delahaunty K."/>
            <person name="Markovic C."/>
            <person name="Hall O."/>
            <person name="Minx P."/>
            <person name="Tomlinson C."/>
            <person name="Mitreva M."/>
            <person name="Hou S."/>
            <person name="Chen J."/>
            <person name="Wollam A."/>
            <person name="Pepin K.H."/>
            <person name="Johnson M."/>
            <person name="Bhonagiri V."/>
            <person name="Zhang X."/>
            <person name="Suruliraj S."/>
            <person name="Warren W."/>
            <person name="Chinwalla A."/>
            <person name="Mardis E.R."/>
            <person name="Wilson R.K."/>
        </authorList>
    </citation>
    <scope>NUCLEOTIDE SEQUENCE [LARGE SCALE GENOMIC DNA]</scope>
    <source>
        <strain evidence="1 2">YIT 11840</strain>
    </source>
</reference>
<organism evidence="1 2">
    <name type="scientific">Paraprevotella clara YIT 11840</name>
    <dbReference type="NCBI Taxonomy" id="762968"/>
    <lineage>
        <taxon>Bacteria</taxon>
        <taxon>Pseudomonadati</taxon>
        <taxon>Bacteroidota</taxon>
        <taxon>Bacteroidia</taxon>
        <taxon>Bacteroidales</taxon>
        <taxon>Prevotellaceae</taxon>
        <taxon>Paraprevotella</taxon>
    </lineage>
</organism>
<gene>
    <name evidence="1" type="ORF">HMPREF9441_03061</name>
</gene>
<name>G5SUK1_9BACT</name>
<dbReference type="AlphaFoldDB" id="G5SUK1"/>
<dbReference type="Proteomes" id="UP000003598">
    <property type="component" value="Unassembled WGS sequence"/>
</dbReference>
<sequence length="40" mass="4785">MYVGCTECNVRFTIIKLNVGWNVRYQTFFDDYSTENQICL</sequence>
<keyword evidence="2" id="KW-1185">Reference proteome</keyword>
<dbReference type="EMBL" id="AFFY01000047">
    <property type="protein sequence ID" value="EHG98918.1"/>
    <property type="molecule type" value="Genomic_DNA"/>
</dbReference>
<accession>G5SUK1</accession>
<evidence type="ECO:0000313" key="2">
    <source>
        <dbReference type="Proteomes" id="UP000003598"/>
    </source>
</evidence>
<comment type="caution">
    <text evidence="1">The sequence shown here is derived from an EMBL/GenBank/DDBJ whole genome shotgun (WGS) entry which is preliminary data.</text>
</comment>
<protein>
    <submittedName>
        <fullName evidence="1">Uncharacterized protein</fullName>
    </submittedName>
</protein>
<dbReference type="STRING" id="762968.HMPREF9441_03061"/>
<proteinExistence type="predicted"/>
<evidence type="ECO:0000313" key="1">
    <source>
        <dbReference type="EMBL" id="EHG98918.1"/>
    </source>
</evidence>
<dbReference type="HOGENOM" id="CLU_3293642_0_0_10"/>